<comment type="caution">
    <text evidence="3">The sequence shown here is derived from an EMBL/GenBank/DDBJ whole genome shotgun (WGS) entry which is preliminary data.</text>
</comment>
<dbReference type="SUPFAM" id="SSF141371">
    <property type="entry name" value="PilZ domain-like"/>
    <property type="match status" value="1"/>
</dbReference>
<dbReference type="EMBL" id="JAATJE010000001">
    <property type="protein sequence ID" value="NJC33589.1"/>
    <property type="molecule type" value="Genomic_DNA"/>
</dbReference>
<keyword evidence="1" id="KW-0812">Transmembrane</keyword>
<protein>
    <recommendedName>
        <fullName evidence="2">PilZ domain-containing protein</fullName>
    </recommendedName>
</protein>
<feature type="domain" description="PilZ" evidence="2">
    <location>
        <begin position="12"/>
        <end position="88"/>
    </location>
</feature>
<sequence length="172" mass="18330">MTTALQMRISPREQRQPVLLPCHMRDGATSIPACIHNISSRGVLVGADDAPAAGTYVDIRRGRHVIIGRVVWRKGRVFGVRTQDRLDIAALTAPDAPGCARTAGRRSASATERLAAEGRLARQIEQSRRLATGLQFFVLSLVAVGAGLFVAFSVYGMLAAPADAIENALQAG</sequence>
<evidence type="ECO:0000256" key="1">
    <source>
        <dbReference type="SAM" id="Phobius"/>
    </source>
</evidence>
<evidence type="ECO:0000313" key="4">
    <source>
        <dbReference type="Proteomes" id="UP000734218"/>
    </source>
</evidence>
<dbReference type="Proteomes" id="UP000734218">
    <property type="component" value="Unassembled WGS sequence"/>
</dbReference>
<dbReference type="RefSeq" id="WP_167953556.1">
    <property type="nucleotide sequence ID" value="NZ_JAATJE010000001.1"/>
</dbReference>
<evidence type="ECO:0000313" key="3">
    <source>
        <dbReference type="EMBL" id="NJC33589.1"/>
    </source>
</evidence>
<feature type="transmembrane region" description="Helical" evidence="1">
    <location>
        <begin position="136"/>
        <end position="158"/>
    </location>
</feature>
<organism evidence="3 4">
    <name type="scientific">Sphingomonas jejuensis</name>
    <dbReference type="NCBI Taxonomy" id="904715"/>
    <lineage>
        <taxon>Bacteria</taxon>
        <taxon>Pseudomonadati</taxon>
        <taxon>Pseudomonadota</taxon>
        <taxon>Alphaproteobacteria</taxon>
        <taxon>Sphingomonadales</taxon>
        <taxon>Sphingomonadaceae</taxon>
        <taxon>Sphingomonas</taxon>
    </lineage>
</organism>
<keyword evidence="4" id="KW-1185">Reference proteome</keyword>
<reference evidence="3 4" key="1">
    <citation type="submission" date="2020-03" db="EMBL/GenBank/DDBJ databases">
        <title>Genomic Encyclopedia of Type Strains, Phase IV (KMG-IV): sequencing the most valuable type-strain genomes for metagenomic binning, comparative biology and taxonomic classification.</title>
        <authorList>
            <person name="Goeker M."/>
        </authorList>
    </citation>
    <scope>NUCLEOTIDE SEQUENCE [LARGE SCALE GENOMIC DNA]</scope>
    <source>
        <strain evidence="3 4">DSM 27651</strain>
    </source>
</reference>
<gene>
    <name evidence="3" type="ORF">GGR88_001063</name>
</gene>
<dbReference type="InterPro" id="IPR009875">
    <property type="entry name" value="PilZ_domain"/>
</dbReference>
<evidence type="ECO:0000259" key="2">
    <source>
        <dbReference type="Pfam" id="PF07238"/>
    </source>
</evidence>
<name>A0ABX0XK40_9SPHN</name>
<dbReference type="Pfam" id="PF07238">
    <property type="entry name" value="PilZ"/>
    <property type="match status" value="1"/>
</dbReference>
<accession>A0ABX0XK40</accession>
<proteinExistence type="predicted"/>
<keyword evidence="1" id="KW-1133">Transmembrane helix</keyword>
<keyword evidence="1" id="KW-0472">Membrane</keyword>